<dbReference type="RefSeq" id="WP_078076079.1">
    <property type="nucleotide sequence ID" value="NZ_CP018047.1"/>
</dbReference>
<evidence type="ECO:0000256" key="3">
    <source>
        <dbReference type="ARBA" id="ARBA00023121"/>
    </source>
</evidence>
<keyword evidence="4" id="KW-0472">Membrane</keyword>
<dbReference type="PANTHER" id="PTHR12704">
    <property type="entry name" value="TRANS-GOLGI PROTEIN GMX33"/>
    <property type="match status" value="1"/>
</dbReference>
<protein>
    <recommendedName>
        <fullName evidence="7">GPP34 family phosphoprotein</fullName>
    </recommendedName>
</protein>
<keyword evidence="6" id="KW-1185">Reference proteome</keyword>
<sequence length="232" mass="24841">MNFATNTPTNTPVETTLGEQLLLLSLDDESGAEKESMNVSYAIAAASLVELVLAGRVEVDDDKVTVRDAAPLDDPTLDAALADISGEEKRKPRKTKEWIEHLKKGAVAGTTGSLVAKGLIREEKKKVLGLFPVRRYPEADGSVESALRQRLDEVVMRGAAPDERTASLVALLHGAKLHGLLYEKPQLATAKVNMEKVAHGQWAGPAVRQAVKAAEDALTAIVVLTVVTTTVM</sequence>
<dbReference type="Gene3D" id="1.10.3630.10">
    <property type="entry name" value="yeast vps74-n-term truncation variant domain like"/>
    <property type="match status" value="1"/>
</dbReference>
<dbReference type="GO" id="GO:0012505">
    <property type="term" value="C:endomembrane system"/>
    <property type="evidence" value="ECO:0007669"/>
    <property type="project" value="UniProtKB-ARBA"/>
</dbReference>
<evidence type="ECO:0000256" key="1">
    <source>
        <dbReference type="ARBA" id="ARBA00004255"/>
    </source>
</evidence>
<dbReference type="EMBL" id="CP018047">
    <property type="protein sequence ID" value="AQU67515.1"/>
    <property type="molecule type" value="Genomic_DNA"/>
</dbReference>
<gene>
    <name evidence="5" type="ORF">BBN63_15980</name>
</gene>
<dbReference type="OrthoDB" id="4962633at2"/>
<dbReference type="KEGG" id="snw:BBN63_15980"/>
<dbReference type="PANTHER" id="PTHR12704:SF2">
    <property type="entry name" value="GOLGI PHOSPHOPROTEIN 3 HOMOLOG SAURON"/>
    <property type="match status" value="1"/>
</dbReference>
<dbReference type="Pfam" id="PF05719">
    <property type="entry name" value="GPP34"/>
    <property type="match status" value="1"/>
</dbReference>
<name>A0A1U9QV36_STRNV</name>
<evidence type="ECO:0000256" key="2">
    <source>
        <dbReference type="ARBA" id="ARBA00023034"/>
    </source>
</evidence>
<keyword evidence="3" id="KW-0446">Lipid-binding</keyword>
<reference evidence="5 6" key="1">
    <citation type="submission" date="2016-11" db="EMBL/GenBank/DDBJ databases">
        <title>Complete genome sequence of Streptomyces niveus SCSIO 3406.</title>
        <authorList>
            <person name="Zhu Q."/>
            <person name="Cheng W."/>
            <person name="Song Y."/>
            <person name="Li Q."/>
            <person name="Ju J."/>
        </authorList>
    </citation>
    <scope>NUCLEOTIDE SEQUENCE [LARGE SCALE GENOMIC DNA]</scope>
    <source>
        <strain evidence="5 6">SCSIO 3406</strain>
    </source>
</reference>
<dbReference type="InterPro" id="IPR008628">
    <property type="entry name" value="GPP34-like"/>
</dbReference>
<dbReference type="InterPro" id="IPR038261">
    <property type="entry name" value="GPP34-like_sf"/>
</dbReference>
<dbReference type="Proteomes" id="UP000189677">
    <property type="component" value="Chromosome"/>
</dbReference>
<comment type="subcellular location">
    <subcellularLocation>
        <location evidence="1">Golgi apparatus membrane</location>
        <topology evidence="1">Peripheral membrane protein</topology>
        <orientation evidence="1">Cytoplasmic side</orientation>
    </subcellularLocation>
</comment>
<evidence type="ECO:0000313" key="6">
    <source>
        <dbReference type="Proteomes" id="UP000189677"/>
    </source>
</evidence>
<dbReference type="GO" id="GO:0070273">
    <property type="term" value="F:phosphatidylinositol-4-phosphate binding"/>
    <property type="evidence" value="ECO:0007669"/>
    <property type="project" value="InterPro"/>
</dbReference>
<evidence type="ECO:0000256" key="4">
    <source>
        <dbReference type="ARBA" id="ARBA00023136"/>
    </source>
</evidence>
<organism evidence="5 6">
    <name type="scientific">Streptomyces niveus</name>
    <name type="common">Streptomyces spheroides</name>
    <dbReference type="NCBI Taxonomy" id="193462"/>
    <lineage>
        <taxon>Bacteria</taxon>
        <taxon>Bacillati</taxon>
        <taxon>Actinomycetota</taxon>
        <taxon>Actinomycetes</taxon>
        <taxon>Kitasatosporales</taxon>
        <taxon>Streptomycetaceae</taxon>
        <taxon>Streptomyces</taxon>
    </lineage>
</organism>
<proteinExistence type="predicted"/>
<evidence type="ECO:0000313" key="5">
    <source>
        <dbReference type="EMBL" id="AQU67515.1"/>
    </source>
</evidence>
<dbReference type="AlphaFoldDB" id="A0A1U9QV36"/>
<keyword evidence="2" id="KW-0333">Golgi apparatus</keyword>
<evidence type="ECO:0008006" key="7">
    <source>
        <dbReference type="Google" id="ProtNLM"/>
    </source>
</evidence>
<dbReference type="GO" id="GO:0005737">
    <property type="term" value="C:cytoplasm"/>
    <property type="evidence" value="ECO:0007669"/>
    <property type="project" value="UniProtKB-ARBA"/>
</dbReference>
<accession>A0A1U9QV36</accession>